<evidence type="ECO:0000256" key="2">
    <source>
        <dbReference type="ARBA" id="ARBA00009190"/>
    </source>
</evidence>
<feature type="region of interest" description="Disordered" evidence="6">
    <location>
        <begin position="94"/>
        <end position="160"/>
    </location>
</feature>
<protein>
    <submittedName>
        <fullName evidence="8">Uncharacterized protein</fullName>
    </submittedName>
</protein>
<dbReference type="PANTHER" id="PTHR12608:SF1">
    <property type="entry name" value="TRANSMEMBRANE PROTEIN 165"/>
    <property type="match status" value="1"/>
</dbReference>
<dbReference type="PANTHER" id="PTHR12608">
    <property type="entry name" value="TRANSMEMBRANE PROTEIN HTP-1 RELATED"/>
    <property type="match status" value="1"/>
</dbReference>
<evidence type="ECO:0000256" key="3">
    <source>
        <dbReference type="ARBA" id="ARBA00022692"/>
    </source>
</evidence>
<evidence type="ECO:0000256" key="6">
    <source>
        <dbReference type="SAM" id="MobiDB-lite"/>
    </source>
</evidence>
<dbReference type="GO" id="GO:0016020">
    <property type="term" value="C:membrane"/>
    <property type="evidence" value="ECO:0007669"/>
    <property type="project" value="UniProtKB-SubCell"/>
</dbReference>
<dbReference type="AlphaFoldDB" id="M0NRB2"/>
<evidence type="ECO:0000256" key="7">
    <source>
        <dbReference type="SAM" id="Phobius"/>
    </source>
</evidence>
<keyword evidence="3 7" id="KW-0812">Transmembrane</keyword>
<sequence length="287" mass="29946">MTAYSEILIVAFVAQLAVLPGEKVQFMIAALSTRYDPKVVVAAAGSAFAGWTAVEIAFGQALQSALPGIVLDAVTAVLFFVFAYLLYRSMPDRSQGRVTADGDDPREVDSAADPKTVDSDDDDAKTVDSADGDDAKTVDSADGDDPTAADSGPTPNDATLEALDSVTLPGPLDRYEGSLGGFLPIFVLMATGEFGDKTQLVTIGLAVQYGVTSAIWVGEMLAIIPISLANAYFFHTFAHRFDMRRAHLASAGLFAFFGADTVLSIVAGVSVWETFIGAVSAAAAGLA</sequence>
<comment type="caution">
    <text evidence="8">The sequence shown here is derived from an EMBL/GenBank/DDBJ whole genome shotgun (WGS) entry which is preliminary data.</text>
</comment>
<dbReference type="PATRIC" id="fig|1227482.3.peg.2235"/>
<feature type="transmembrane region" description="Helical" evidence="7">
    <location>
        <begin position="246"/>
        <end position="272"/>
    </location>
</feature>
<feature type="compositionally biased region" description="Basic and acidic residues" evidence="6">
    <location>
        <begin position="124"/>
        <end position="139"/>
    </location>
</feature>
<dbReference type="Proteomes" id="UP000011650">
    <property type="component" value="Unassembled WGS sequence"/>
</dbReference>
<evidence type="ECO:0000256" key="5">
    <source>
        <dbReference type="ARBA" id="ARBA00023136"/>
    </source>
</evidence>
<dbReference type="Pfam" id="PF01169">
    <property type="entry name" value="GDT1"/>
    <property type="match status" value="2"/>
</dbReference>
<comment type="similarity">
    <text evidence="2">Belongs to the GDT1 family.</text>
</comment>
<feature type="transmembrane region" description="Helical" evidence="7">
    <location>
        <begin position="65"/>
        <end position="87"/>
    </location>
</feature>
<proteinExistence type="inferred from homology"/>
<accession>M0NRB2</accession>
<comment type="subcellular location">
    <subcellularLocation>
        <location evidence="1">Membrane</location>
        <topology evidence="1">Multi-pass membrane protein</topology>
    </subcellularLocation>
</comment>
<evidence type="ECO:0000256" key="4">
    <source>
        <dbReference type="ARBA" id="ARBA00022989"/>
    </source>
</evidence>
<keyword evidence="4 7" id="KW-1133">Transmembrane helix</keyword>
<evidence type="ECO:0000313" key="9">
    <source>
        <dbReference type="Proteomes" id="UP000011650"/>
    </source>
</evidence>
<dbReference type="InterPro" id="IPR001727">
    <property type="entry name" value="GDT1-like"/>
</dbReference>
<dbReference type="EMBL" id="AOJG01000030">
    <property type="protein sequence ID" value="EMA59170.1"/>
    <property type="molecule type" value="Genomic_DNA"/>
</dbReference>
<organism evidence="8 9">
    <name type="scientific">Halorubrum lipolyticum DSM 21995</name>
    <dbReference type="NCBI Taxonomy" id="1227482"/>
    <lineage>
        <taxon>Archaea</taxon>
        <taxon>Methanobacteriati</taxon>
        <taxon>Methanobacteriota</taxon>
        <taxon>Stenosarchaea group</taxon>
        <taxon>Halobacteria</taxon>
        <taxon>Halobacteriales</taxon>
        <taxon>Haloferacaceae</taxon>
        <taxon>Halorubrum</taxon>
    </lineage>
</organism>
<name>M0NRB2_9EURY</name>
<gene>
    <name evidence="8" type="ORF">C469_11086</name>
</gene>
<evidence type="ECO:0000313" key="8">
    <source>
        <dbReference type="EMBL" id="EMA59170.1"/>
    </source>
</evidence>
<keyword evidence="9" id="KW-1185">Reference proteome</keyword>
<keyword evidence="5 7" id="KW-0472">Membrane</keyword>
<dbReference type="STRING" id="1227482.C469_11086"/>
<dbReference type="RefSeq" id="WP_008006591.1">
    <property type="nucleotide sequence ID" value="NZ_AOJG01000030.1"/>
</dbReference>
<feature type="transmembrane region" description="Helical" evidence="7">
    <location>
        <begin position="214"/>
        <end position="234"/>
    </location>
</feature>
<feature type="transmembrane region" description="Helical" evidence="7">
    <location>
        <begin position="39"/>
        <end position="58"/>
    </location>
</feature>
<evidence type="ECO:0000256" key="1">
    <source>
        <dbReference type="ARBA" id="ARBA00004141"/>
    </source>
</evidence>
<dbReference type="GO" id="GO:0046873">
    <property type="term" value="F:metal ion transmembrane transporter activity"/>
    <property type="evidence" value="ECO:0007669"/>
    <property type="project" value="InterPro"/>
</dbReference>
<reference evidence="8 9" key="1">
    <citation type="journal article" date="2014" name="PLoS Genet.">
        <title>Phylogenetically driven sequencing of extremely halophilic archaea reveals strategies for static and dynamic osmo-response.</title>
        <authorList>
            <person name="Becker E.A."/>
            <person name="Seitzer P.M."/>
            <person name="Tritt A."/>
            <person name="Larsen D."/>
            <person name="Krusor M."/>
            <person name="Yao A.I."/>
            <person name="Wu D."/>
            <person name="Madern D."/>
            <person name="Eisen J.A."/>
            <person name="Darling A.E."/>
            <person name="Facciotti M.T."/>
        </authorList>
    </citation>
    <scope>NUCLEOTIDE SEQUENCE [LARGE SCALE GENOMIC DNA]</scope>
    <source>
        <strain evidence="8 9">DSM 21995</strain>
    </source>
</reference>